<dbReference type="EMBL" id="ML170178">
    <property type="protein sequence ID" value="TDL21848.1"/>
    <property type="molecule type" value="Genomic_DNA"/>
</dbReference>
<organism evidence="1 2">
    <name type="scientific">Rickenella mellea</name>
    <dbReference type="NCBI Taxonomy" id="50990"/>
    <lineage>
        <taxon>Eukaryota</taxon>
        <taxon>Fungi</taxon>
        <taxon>Dikarya</taxon>
        <taxon>Basidiomycota</taxon>
        <taxon>Agaricomycotina</taxon>
        <taxon>Agaricomycetes</taxon>
        <taxon>Hymenochaetales</taxon>
        <taxon>Rickenellaceae</taxon>
        <taxon>Rickenella</taxon>
    </lineage>
</organism>
<keyword evidence="2" id="KW-1185">Reference proteome</keyword>
<evidence type="ECO:0000313" key="2">
    <source>
        <dbReference type="Proteomes" id="UP000294933"/>
    </source>
</evidence>
<proteinExistence type="predicted"/>
<dbReference type="AlphaFoldDB" id="A0A4Y7Q3N4"/>
<accession>A0A4Y7Q3N4</accession>
<gene>
    <name evidence="1" type="ORF">BD410DRAFT_281587</name>
</gene>
<name>A0A4Y7Q3N4_9AGAM</name>
<sequence>MRGLFGDSLARLPPRLGCEALVFSEETQVIPVNEVPDLLFRYGIHMRNEVKTIHGKTLRDAGRSAYGYTEYFYCLSFPSAITFAAFQFYSSVSTLVPRHMHIIQIILGSLCEMVRCREKQQARNCNVLVVHPFWMRFGKFFMQKSSIPIPLRTLHSRLDSDVDNLQKNSSSKGLPLVLGNQASYNMPYWTLGYRYLLHRFSILLNIRVG</sequence>
<dbReference type="VEuPathDB" id="FungiDB:BD410DRAFT_281587"/>
<evidence type="ECO:0000313" key="1">
    <source>
        <dbReference type="EMBL" id="TDL21848.1"/>
    </source>
</evidence>
<reference evidence="1 2" key="1">
    <citation type="submission" date="2018-06" db="EMBL/GenBank/DDBJ databases">
        <title>A transcriptomic atlas of mushroom development highlights an independent origin of complex multicellularity.</title>
        <authorList>
            <consortium name="DOE Joint Genome Institute"/>
            <person name="Krizsan K."/>
            <person name="Almasi E."/>
            <person name="Merenyi Z."/>
            <person name="Sahu N."/>
            <person name="Viragh M."/>
            <person name="Koszo T."/>
            <person name="Mondo S."/>
            <person name="Kiss B."/>
            <person name="Balint B."/>
            <person name="Kues U."/>
            <person name="Barry K."/>
            <person name="Hegedus J.C."/>
            <person name="Henrissat B."/>
            <person name="Johnson J."/>
            <person name="Lipzen A."/>
            <person name="Ohm R."/>
            <person name="Nagy I."/>
            <person name="Pangilinan J."/>
            <person name="Yan J."/>
            <person name="Xiong Y."/>
            <person name="Grigoriev I.V."/>
            <person name="Hibbett D.S."/>
            <person name="Nagy L.G."/>
        </authorList>
    </citation>
    <scope>NUCLEOTIDE SEQUENCE [LARGE SCALE GENOMIC DNA]</scope>
    <source>
        <strain evidence="1 2">SZMC22713</strain>
    </source>
</reference>
<protein>
    <submittedName>
        <fullName evidence="1">Uncharacterized protein</fullName>
    </submittedName>
</protein>
<dbReference type="Proteomes" id="UP000294933">
    <property type="component" value="Unassembled WGS sequence"/>
</dbReference>